<keyword evidence="1" id="KW-0805">Transcription regulation</keyword>
<dbReference type="Gene3D" id="3.30.450.80">
    <property type="entry name" value="Transcription factor LuxR-like, autoinducer-binding domain"/>
    <property type="match status" value="1"/>
</dbReference>
<dbReference type="GO" id="GO:0006355">
    <property type="term" value="P:regulation of DNA-templated transcription"/>
    <property type="evidence" value="ECO:0007669"/>
    <property type="project" value="InterPro"/>
</dbReference>
<dbReference type="Gene3D" id="1.10.10.10">
    <property type="entry name" value="Winged helix-like DNA-binding domain superfamily/Winged helix DNA-binding domain"/>
    <property type="match status" value="1"/>
</dbReference>
<dbReference type="PANTHER" id="PTHR44688:SF16">
    <property type="entry name" value="DNA-BINDING TRANSCRIPTIONAL ACTIVATOR DEVR_DOSR"/>
    <property type="match status" value="1"/>
</dbReference>
<dbReference type="SUPFAM" id="SSF46894">
    <property type="entry name" value="C-terminal effector domain of the bipartite response regulators"/>
    <property type="match status" value="1"/>
</dbReference>
<evidence type="ECO:0000313" key="6">
    <source>
        <dbReference type="Proteomes" id="UP000035016"/>
    </source>
</evidence>
<dbReference type="Proteomes" id="UP000035016">
    <property type="component" value="Chromosome Chromosome"/>
</dbReference>
<evidence type="ECO:0000259" key="4">
    <source>
        <dbReference type="PROSITE" id="PS50043"/>
    </source>
</evidence>
<protein>
    <submittedName>
        <fullName evidence="5">LuxR Family Transcriptional Regulator</fullName>
    </submittedName>
</protein>
<dbReference type="InterPro" id="IPR036693">
    <property type="entry name" value="TF_LuxR_autoind-bd_dom_sf"/>
</dbReference>
<sequence>MLSAAVGLRRAAQHAARGTTGTDAVLAALSEVIDHDFASLAQWDPLRRRHLTLAGTYPDTATAYIENRLHDDPAFAAIRRSPDGVRWWRDVPVPERRVSPGIQEVLGPLGVRGGLAQCLFAADGRYVGVLNVSITRAHREPEALRAVMALLGEALGAVADPLTAPPPSGAPDGGACAVVLPPGREADPVPVSGRPLPGLASANAPLVRLVRRVAAGRPLPATVLVPYQRRLLELRVTRQGPALHAVCRPVARPAALSAREMDVLAELTRGRTNREIADRLCVAVRTVATHVEHILAKLDVPNRAAAAGRAAAWGLEPAP</sequence>
<name>A0A0F7VZU8_STRLW</name>
<feature type="domain" description="HTH luxR-type" evidence="4">
    <location>
        <begin position="249"/>
        <end position="314"/>
    </location>
</feature>
<dbReference type="CDD" id="cd06170">
    <property type="entry name" value="LuxR_C_like"/>
    <property type="match status" value="1"/>
</dbReference>
<accession>A0A0F7VZU8</accession>
<evidence type="ECO:0000256" key="1">
    <source>
        <dbReference type="ARBA" id="ARBA00023015"/>
    </source>
</evidence>
<dbReference type="InterPro" id="IPR005143">
    <property type="entry name" value="TF_LuxR_autoind-bd_dom"/>
</dbReference>
<dbReference type="SUPFAM" id="SSF55781">
    <property type="entry name" value="GAF domain-like"/>
    <property type="match status" value="1"/>
</dbReference>
<dbReference type="InterPro" id="IPR036388">
    <property type="entry name" value="WH-like_DNA-bd_sf"/>
</dbReference>
<dbReference type="InterPro" id="IPR016032">
    <property type="entry name" value="Sig_transdc_resp-reg_C-effctor"/>
</dbReference>
<dbReference type="InterPro" id="IPR000792">
    <property type="entry name" value="Tscrpt_reg_LuxR_C"/>
</dbReference>
<reference evidence="5 6" key="1">
    <citation type="submission" date="2015-02" db="EMBL/GenBank/DDBJ databases">
        <authorList>
            <person name="Gomez-Escribano P.J."/>
        </authorList>
    </citation>
    <scope>NUCLEOTIDE SEQUENCE [LARGE SCALE GENOMIC DNA]</scope>
    <source>
        <strain evidence="6">C34 (DSM 42122 / NRRL B-24963)</strain>
    </source>
</reference>
<dbReference type="Pfam" id="PF03472">
    <property type="entry name" value="Autoind_bind"/>
    <property type="match status" value="1"/>
</dbReference>
<dbReference type="PROSITE" id="PS50043">
    <property type="entry name" value="HTH_LUXR_2"/>
    <property type="match status" value="1"/>
</dbReference>
<dbReference type="AlphaFoldDB" id="A0A0F7VZU8"/>
<keyword evidence="2" id="KW-0238">DNA-binding</keyword>
<keyword evidence="3" id="KW-0804">Transcription</keyword>
<evidence type="ECO:0000313" key="5">
    <source>
        <dbReference type="EMBL" id="CQR66089.1"/>
    </source>
</evidence>
<dbReference type="EMBL" id="LN831790">
    <property type="protein sequence ID" value="CQR66089.1"/>
    <property type="molecule type" value="Genomic_DNA"/>
</dbReference>
<dbReference type="PANTHER" id="PTHR44688">
    <property type="entry name" value="DNA-BINDING TRANSCRIPTIONAL ACTIVATOR DEVR_DOSR"/>
    <property type="match status" value="1"/>
</dbReference>
<dbReference type="KEGG" id="sle:sle_66350"/>
<organism evidence="5 6">
    <name type="scientific">Streptomyces leeuwenhoekii</name>
    <dbReference type="NCBI Taxonomy" id="1437453"/>
    <lineage>
        <taxon>Bacteria</taxon>
        <taxon>Bacillati</taxon>
        <taxon>Actinomycetota</taxon>
        <taxon>Actinomycetes</taxon>
        <taxon>Kitasatosporales</taxon>
        <taxon>Streptomycetaceae</taxon>
        <taxon>Streptomyces</taxon>
    </lineage>
</organism>
<gene>
    <name evidence="5" type="primary">sle_66350</name>
</gene>
<dbReference type="SMART" id="SM00421">
    <property type="entry name" value="HTH_LUXR"/>
    <property type="match status" value="1"/>
</dbReference>
<proteinExistence type="predicted"/>
<evidence type="ECO:0000256" key="2">
    <source>
        <dbReference type="ARBA" id="ARBA00023125"/>
    </source>
</evidence>
<evidence type="ECO:0000256" key="3">
    <source>
        <dbReference type="ARBA" id="ARBA00023163"/>
    </source>
</evidence>
<dbReference type="GO" id="GO:0003677">
    <property type="term" value="F:DNA binding"/>
    <property type="evidence" value="ECO:0007669"/>
    <property type="project" value="UniProtKB-KW"/>
</dbReference>
<dbReference type="PRINTS" id="PR00038">
    <property type="entry name" value="HTHLUXR"/>
</dbReference>
<dbReference type="PROSITE" id="PS00622">
    <property type="entry name" value="HTH_LUXR_1"/>
    <property type="match status" value="1"/>
</dbReference>
<dbReference type="Pfam" id="PF00196">
    <property type="entry name" value="GerE"/>
    <property type="match status" value="1"/>
</dbReference>